<dbReference type="Proteomes" id="UP001165269">
    <property type="component" value="Unassembled WGS sequence"/>
</dbReference>
<gene>
    <name evidence="1" type="ORF">MQP27_41665</name>
</gene>
<evidence type="ECO:0000313" key="2">
    <source>
        <dbReference type="Proteomes" id="UP001165269"/>
    </source>
</evidence>
<sequence length="68" mass="7362">MTPNSPAAVDALLDAYAARGTTIQLVRSVEQEWARKALPHSEAHRMLGDLRTALDGTEQPTTDTTNEA</sequence>
<accession>A0ABS9YK23</accession>
<proteinExistence type="predicted"/>
<evidence type="ECO:0000313" key="1">
    <source>
        <dbReference type="EMBL" id="MCI3277597.1"/>
    </source>
</evidence>
<keyword evidence="2" id="KW-1185">Reference proteome</keyword>
<dbReference type="RefSeq" id="WP_242775429.1">
    <property type="nucleotide sequence ID" value="NZ_JALDAY010000015.1"/>
</dbReference>
<name>A0ABS9YK23_9ACTN</name>
<organism evidence="1 2">
    <name type="scientific">Streptomyces cylindrosporus</name>
    <dbReference type="NCBI Taxonomy" id="2927583"/>
    <lineage>
        <taxon>Bacteria</taxon>
        <taxon>Bacillati</taxon>
        <taxon>Actinomycetota</taxon>
        <taxon>Actinomycetes</taxon>
        <taxon>Kitasatosporales</taxon>
        <taxon>Streptomycetaceae</taxon>
        <taxon>Streptomyces</taxon>
    </lineage>
</organism>
<protein>
    <submittedName>
        <fullName evidence="1">Uncharacterized protein</fullName>
    </submittedName>
</protein>
<comment type="caution">
    <text evidence="1">The sequence shown here is derived from an EMBL/GenBank/DDBJ whole genome shotgun (WGS) entry which is preliminary data.</text>
</comment>
<dbReference type="EMBL" id="JALDAY010000015">
    <property type="protein sequence ID" value="MCI3277597.1"/>
    <property type="molecule type" value="Genomic_DNA"/>
</dbReference>
<reference evidence="1" key="1">
    <citation type="submission" date="2022-03" db="EMBL/GenBank/DDBJ databases">
        <title>Streptomyces 7R015 and 7R016 isolated from Barleria lupulina in Thailand.</title>
        <authorList>
            <person name="Kanchanasin P."/>
            <person name="Phongsopitanun W."/>
            <person name="Tanasupawat S."/>
        </authorList>
    </citation>
    <scope>NUCLEOTIDE SEQUENCE</scope>
    <source>
        <strain evidence="1">7R015</strain>
    </source>
</reference>